<gene>
    <name evidence="2" type="ORF">JF290_00975</name>
</gene>
<dbReference type="RefSeq" id="WP_199022842.1">
    <property type="nucleotide sequence ID" value="NZ_JAELVR010000001.1"/>
</dbReference>
<proteinExistence type="predicted"/>
<protein>
    <submittedName>
        <fullName evidence="2">Pullulanase</fullName>
    </submittedName>
</protein>
<dbReference type="AlphaFoldDB" id="A0A8J7IIZ8"/>
<feature type="transmembrane region" description="Helical" evidence="1">
    <location>
        <begin position="20"/>
        <end position="39"/>
    </location>
</feature>
<organism evidence="2 3">
    <name type="scientific">Sedimentitalea arenosa</name>
    <dbReference type="NCBI Taxonomy" id="2798803"/>
    <lineage>
        <taxon>Bacteria</taxon>
        <taxon>Pseudomonadati</taxon>
        <taxon>Pseudomonadota</taxon>
        <taxon>Alphaproteobacteria</taxon>
        <taxon>Rhodobacterales</taxon>
        <taxon>Paracoccaceae</taxon>
        <taxon>Sedimentitalea</taxon>
    </lineage>
</organism>
<keyword evidence="1" id="KW-0812">Transmembrane</keyword>
<keyword evidence="3" id="KW-1185">Reference proteome</keyword>
<keyword evidence="1" id="KW-0472">Membrane</keyword>
<evidence type="ECO:0000256" key="1">
    <source>
        <dbReference type="SAM" id="Phobius"/>
    </source>
</evidence>
<evidence type="ECO:0000313" key="3">
    <source>
        <dbReference type="Proteomes" id="UP000619079"/>
    </source>
</evidence>
<dbReference type="Proteomes" id="UP000619079">
    <property type="component" value="Unassembled WGS sequence"/>
</dbReference>
<name>A0A8J7IIZ8_9RHOB</name>
<sequence>MTSHASAPSRPAPEGKIPLVLVRAMFALVLAVLAIVTYARLTDVPLSATPPEGAVVAQREMILTTRDLSGAVMVLNTDGSVLADLSPEEGGFVAGIARVIERERIKARVDLQGPVQVLRRDTGRLSIYDPSTGWSADLMGFGADNARAFARLLAN</sequence>
<dbReference type="InterPro" id="IPR017495">
    <property type="entry name" value="PuhC"/>
</dbReference>
<dbReference type="EMBL" id="JAELVR010000001">
    <property type="protein sequence ID" value="MBJ6370083.1"/>
    <property type="molecule type" value="Genomic_DNA"/>
</dbReference>
<evidence type="ECO:0000313" key="2">
    <source>
        <dbReference type="EMBL" id="MBJ6370083.1"/>
    </source>
</evidence>
<dbReference type="NCBIfam" id="TIGR03054">
    <property type="entry name" value="photo_alph_chp1"/>
    <property type="match status" value="1"/>
</dbReference>
<comment type="caution">
    <text evidence="2">The sequence shown here is derived from an EMBL/GenBank/DDBJ whole genome shotgun (WGS) entry which is preliminary data.</text>
</comment>
<keyword evidence="1" id="KW-1133">Transmembrane helix</keyword>
<reference evidence="2" key="1">
    <citation type="submission" date="2020-12" db="EMBL/GenBank/DDBJ databases">
        <title>Sedimentitalea sp. nov., isolated from sand in Incheon.</title>
        <authorList>
            <person name="Kim W."/>
        </authorList>
    </citation>
    <scope>NUCLEOTIDE SEQUENCE</scope>
    <source>
        <strain evidence="2">CAU 1593</strain>
    </source>
</reference>
<accession>A0A8J7IIZ8</accession>